<keyword evidence="3" id="KW-1185">Reference proteome</keyword>
<dbReference type="RefSeq" id="WP_204891147.1">
    <property type="nucleotide sequence ID" value="NZ_JBHUFW010000004.1"/>
</dbReference>
<keyword evidence="1" id="KW-0175">Coiled coil</keyword>
<accession>A0ABW4QE30</accession>
<proteinExistence type="predicted"/>
<organism evidence="2 3">
    <name type="scientific">Planococcus chinensis</name>
    <dbReference type="NCBI Taxonomy" id="272917"/>
    <lineage>
        <taxon>Bacteria</taxon>
        <taxon>Bacillati</taxon>
        <taxon>Bacillota</taxon>
        <taxon>Bacilli</taxon>
        <taxon>Bacillales</taxon>
        <taxon>Caryophanaceae</taxon>
        <taxon>Planococcus</taxon>
    </lineage>
</organism>
<dbReference type="InterPro" id="IPR048062">
    <property type="entry name" value="SE1832-like"/>
</dbReference>
<protein>
    <submittedName>
        <fullName evidence="2">SE1832 family protein</fullName>
    </submittedName>
</protein>
<feature type="coiled-coil region" evidence="1">
    <location>
        <begin position="10"/>
        <end position="56"/>
    </location>
</feature>
<dbReference type="EMBL" id="JBHUFW010000004">
    <property type="protein sequence ID" value="MFD1861790.1"/>
    <property type="molecule type" value="Genomic_DNA"/>
</dbReference>
<name>A0ABW4QE30_9BACL</name>
<evidence type="ECO:0000313" key="3">
    <source>
        <dbReference type="Proteomes" id="UP001597273"/>
    </source>
</evidence>
<comment type="caution">
    <text evidence="2">The sequence shown here is derived from an EMBL/GenBank/DDBJ whole genome shotgun (WGS) entry which is preliminary data.</text>
</comment>
<dbReference type="NCBIfam" id="NF040877">
    <property type="entry name" value="SE1832_fam"/>
    <property type="match status" value="1"/>
</dbReference>
<gene>
    <name evidence="2" type="ORF">ACFSDB_02565</name>
</gene>
<evidence type="ECO:0000256" key="1">
    <source>
        <dbReference type="SAM" id="Coils"/>
    </source>
</evidence>
<evidence type="ECO:0000313" key="2">
    <source>
        <dbReference type="EMBL" id="MFD1861790.1"/>
    </source>
</evidence>
<dbReference type="Proteomes" id="UP001597273">
    <property type="component" value="Unassembled WGS sequence"/>
</dbReference>
<reference evidence="3" key="1">
    <citation type="journal article" date="2019" name="Int. J. Syst. Evol. Microbiol.">
        <title>The Global Catalogue of Microorganisms (GCM) 10K type strain sequencing project: providing services to taxonomists for standard genome sequencing and annotation.</title>
        <authorList>
            <consortium name="The Broad Institute Genomics Platform"/>
            <consortium name="The Broad Institute Genome Sequencing Center for Infectious Disease"/>
            <person name="Wu L."/>
            <person name="Ma J."/>
        </authorList>
    </citation>
    <scope>NUCLEOTIDE SEQUENCE [LARGE SCALE GENOMIC DNA]</scope>
    <source>
        <strain evidence="3">CGMCC 1.15475</strain>
    </source>
</reference>
<sequence length="60" mass="7105">MNRAQLEFEIADLKADYIRHQGDIEKLETTGHARMVEQAEERLEKMEQRLAELHKQLAEL</sequence>